<dbReference type="InterPro" id="IPR013106">
    <property type="entry name" value="Ig_V-set"/>
</dbReference>
<proteinExistence type="predicted"/>
<gene>
    <name evidence="9" type="ORF">U0070_027589</name>
</gene>
<evidence type="ECO:0000256" key="1">
    <source>
        <dbReference type="ARBA" id="ARBA00022729"/>
    </source>
</evidence>
<comment type="caution">
    <text evidence="9">The sequence shown here is derived from an EMBL/GenBank/DDBJ whole genome shotgun (WGS) entry which is preliminary data.</text>
</comment>
<dbReference type="PANTHER" id="PTHR19367">
    <property type="entry name" value="T-CELL RECEPTOR ALPHA CHAIN V REGION"/>
    <property type="match status" value="1"/>
</dbReference>
<dbReference type="Proteomes" id="UP001488838">
    <property type="component" value="Unassembled WGS sequence"/>
</dbReference>
<evidence type="ECO:0000256" key="3">
    <source>
        <dbReference type="ARBA" id="ARBA00023130"/>
    </source>
</evidence>
<name>A0AAW0H150_MYOGA</name>
<feature type="non-terminal residue" evidence="9">
    <location>
        <position position="134"/>
    </location>
</feature>
<keyword evidence="4" id="KW-0675">Receptor</keyword>
<evidence type="ECO:0000256" key="4">
    <source>
        <dbReference type="ARBA" id="ARBA00023170"/>
    </source>
</evidence>
<dbReference type="AlphaFoldDB" id="A0AAW0H150"/>
<dbReference type="PROSITE" id="PS50835">
    <property type="entry name" value="IG_LIKE"/>
    <property type="match status" value="1"/>
</dbReference>
<dbReference type="Pfam" id="PF07686">
    <property type="entry name" value="V-set"/>
    <property type="match status" value="1"/>
</dbReference>
<evidence type="ECO:0000313" key="10">
    <source>
        <dbReference type="Proteomes" id="UP001488838"/>
    </source>
</evidence>
<feature type="transmembrane region" description="Helical" evidence="7">
    <location>
        <begin position="16"/>
        <end position="38"/>
    </location>
</feature>
<keyword evidence="3" id="KW-1064">Adaptive immunity</keyword>
<keyword evidence="2" id="KW-0391">Immunity</keyword>
<feature type="domain" description="Ig-like" evidence="8">
    <location>
        <begin position="30"/>
        <end position="134"/>
    </location>
</feature>
<keyword evidence="7" id="KW-0812">Transmembrane</keyword>
<keyword evidence="6" id="KW-1279">T cell receptor</keyword>
<dbReference type="InterPro" id="IPR051287">
    <property type="entry name" value="TCR_variable_region"/>
</dbReference>
<dbReference type="EMBL" id="JBBHLL010001102">
    <property type="protein sequence ID" value="KAK7796607.1"/>
    <property type="molecule type" value="Genomic_DNA"/>
</dbReference>
<dbReference type="InterPro" id="IPR007110">
    <property type="entry name" value="Ig-like_dom"/>
</dbReference>
<evidence type="ECO:0000256" key="2">
    <source>
        <dbReference type="ARBA" id="ARBA00022859"/>
    </source>
</evidence>
<dbReference type="Gene3D" id="2.60.40.10">
    <property type="entry name" value="Immunoglobulins"/>
    <property type="match status" value="1"/>
</dbReference>
<dbReference type="GO" id="GO:0042101">
    <property type="term" value="C:T cell receptor complex"/>
    <property type="evidence" value="ECO:0007669"/>
    <property type="project" value="UniProtKB-KW"/>
</dbReference>
<evidence type="ECO:0000256" key="6">
    <source>
        <dbReference type="ARBA" id="ARBA00043266"/>
    </source>
</evidence>
<dbReference type="PANTHER" id="PTHR19367:SF5">
    <property type="entry name" value="T CELL RECEPTOR ALPHA VARIABLE 8-3"/>
    <property type="match status" value="1"/>
</dbReference>
<dbReference type="GO" id="GO:0002250">
    <property type="term" value="P:adaptive immune response"/>
    <property type="evidence" value="ECO:0007669"/>
    <property type="project" value="UniProtKB-KW"/>
</dbReference>
<evidence type="ECO:0000313" key="9">
    <source>
        <dbReference type="EMBL" id="KAK7796607.1"/>
    </source>
</evidence>
<evidence type="ECO:0000259" key="8">
    <source>
        <dbReference type="PROSITE" id="PS50835"/>
    </source>
</evidence>
<dbReference type="SMART" id="SM00406">
    <property type="entry name" value="IGv"/>
    <property type="match status" value="1"/>
</dbReference>
<feature type="non-terminal residue" evidence="9">
    <location>
        <position position="1"/>
    </location>
</feature>
<dbReference type="InterPro" id="IPR013783">
    <property type="entry name" value="Ig-like_fold"/>
</dbReference>
<protein>
    <recommendedName>
        <fullName evidence="8">Ig-like domain-containing protein</fullName>
    </recommendedName>
</protein>
<organism evidence="9 10">
    <name type="scientific">Myodes glareolus</name>
    <name type="common">Bank vole</name>
    <name type="synonym">Clethrionomys glareolus</name>
    <dbReference type="NCBI Taxonomy" id="447135"/>
    <lineage>
        <taxon>Eukaryota</taxon>
        <taxon>Metazoa</taxon>
        <taxon>Chordata</taxon>
        <taxon>Craniata</taxon>
        <taxon>Vertebrata</taxon>
        <taxon>Euteleostomi</taxon>
        <taxon>Mammalia</taxon>
        <taxon>Eutheria</taxon>
        <taxon>Euarchontoglires</taxon>
        <taxon>Glires</taxon>
        <taxon>Rodentia</taxon>
        <taxon>Myomorpha</taxon>
        <taxon>Muroidea</taxon>
        <taxon>Cricetidae</taxon>
        <taxon>Arvicolinae</taxon>
        <taxon>Myodes</taxon>
    </lineage>
</organism>
<keyword evidence="7" id="KW-1133">Transmembrane helix</keyword>
<dbReference type="InterPro" id="IPR036179">
    <property type="entry name" value="Ig-like_dom_sf"/>
</dbReference>
<keyword evidence="5" id="KW-0393">Immunoglobulin domain</keyword>
<dbReference type="SUPFAM" id="SSF48726">
    <property type="entry name" value="Immunoglobulin"/>
    <property type="match status" value="1"/>
</dbReference>
<sequence>PLPACPVQETYPTTELQTSLCSAILLALLPMLGVHFLLRYSRAHSVTQPDTSVTVSQESSLQLRCNYSSSMAAYLLWYVQYPGQGLQLLLRDTVVHGLSGFEAEFSKCDSSFHLKKASVHLSDSAVYFCAVSEA</sequence>
<evidence type="ECO:0000256" key="7">
    <source>
        <dbReference type="SAM" id="Phobius"/>
    </source>
</evidence>
<keyword evidence="10" id="KW-1185">Reference proteome</keyword>
<reference evidence="9 10" key="1">
    <citation type="journal article" date="2023" name="bioRxiv">
        <title>Conserved and derived expression patterns and positive selection on dental genes reveal complex evolutionary context of ever-growing rodent molars.</title>
        <authorList>
            <person name="Calamari Z.T."/>
            <person name="Song A."/>
            <person name="Cohen E."/>
            <person name="Akter M."/>
            <person name="Roy R.D."/>
            <person name="Hallikas O."/>
            <person name="Christensen M.M."/>
            <person name="Li P."/>
            <person name="Marangoni P."/>
            <person name="Jernvall J."/>
            <person name="Klein O.D."/>
        </authorList>
    </citation>
    <scope>NUCLEOTIDE SEQUENCE [LARGE SCALE GENOMIC DNA]</scope>
    <source>
        <strain evidence="9">V071</strain>
    </source>
</reference>
<evidence type="ECO:0000256" key="5">
    <source>
        <dbReference type="ARBA" id="ARBA00023319"/>
    </source>
</evidence>
<keyword evidence="1" id="KW-0732">Signal</keyword>
<keyword evidence="7" id="KW-0472">Membrane</keyword>
<accession>A0AAW0H150</accession>